<accession>A0ABT3PWB6</accession>
<gene>
    <name evidence="1" type="ORF">LQ318_04455</name>
</gene>
<organism evidence="1 2">
    <name type="scientific">Fodinibius salicampi</name>
    <dbReference type="NCBI Taxonomy" id="1920655"/>
    <lineage>
        <taxon>Bacteria</taxon>
        <taxon>Pseudomonadati</taxon>
        <taxon>Balneolota</taxon>
        <taxon>Balneolia</taxon>
        <taxon>Balneolales</taxon>
        <taxon>Balneolaceae</taxon>
        <taxon>Fodinibius</taxon>
    </lineage>
</organism>
<reference evidence="1 2" key="1">
    <citation type="submission" date="2021-11" db="EMBL/GenBank/DDBJ databases">
        <title>Aliifidinibius sp. nov., a new bacterium isolated from saline soil.</title>
        <authorList>
            <person name="Galisteo C."/>
            <person name="De La Haba R."/>
            <person name="Sanchez-Porro C."/>
            <person name="Ventosa A."/>
        </authorList>
    </citation>
    <scope>NUCLEOTIDE SEQUENCE [LARGE SCALE GENOMIC DNA]</scope>
    <source>
        <strain evidence="1 2">KACC 190600</strain>
    </source>
</reference>
<dbReference type="Proteomes" id="UP001207337">
    <property type="component" value="Unassembled WGS sequence"/>
</dbReference>
<sequence>MGKKELTKYEALKLITPVVDDEVCQEKKQTFFEFIEKHDDVRKQYESTKKIKSLICSRCPSRKAPETLRISIKKIIRENCK</sequence>
<evidence type="ECO:0000313" key="2">
    <source>
        <dbReference type="Proteomes" id="UP001207337"/>
    </source>
</evidence>
<comment type="caution">
    <text evidence="1">The sequence shown here is derived from an EMBL/GenBank/DDBJ whole genome shotgun (WGS) entry which is preliminary data.</text>
</comment>
<name>A0ABT3PWB6_9BACT</name>
<keyword evidence="2" id="KW-1185">Reference proteome</keyword>
<dbReference type="EMBL" id="JAJNDC010000001">
    <property type="protein sequence ID" value="MCW9712151.1"/>
    <property type="molecule type" value="Genomic_DNA"/>
</dbReference>
<evidence type="ECO:0000313" key="1">
    <source>
        <dbReference type="EMBL" id="MCW9712151.1"/>
    </source>
</evidence>
<protein>
    <submittedName>
        <fullName evidence="1">Uncharacterized protein</fullName>
    </submittedName>
</protein>
<proteinExistence type="predicted"/>
<dbReference type="RefSeq" id="WP_265787885.1">
    <property type="nucleotide sequence ID" value="NZ_BAABRS010000001.1"/>
</dbReference>